<evidence type="ECO:0000256" key="7">
    <source>
        <dbReference type="ARBA" id="ARBA00022989"/>
    </source>
</evidence>
<evidence type="ECO:0000256" key="15">
    <source>
        <dbReference type="ARBA" id="ARBA00049902"/>
    </source>
</evidence>
<name>A0A7T5R225_9BACT</name>
<feature type="transmembrane region" description="Helical" evidence="16">
    <location>
        <begin position="58"/>
        <end position="76"/>
    </location>
</feature>
<feature type="transmembrane region" description="Helical" evidence="16">
    <location>
        <begin position="83"/>
        <end position="105"/>
    </location>
</feature>
<dbReference type="GO" id="GO:0008360">
    <property type="term" value="P:regulation of cell shape"/>
    <property type="evidence" value="ECO:0007669"/>
    <property type="project" value="UniProtKB-KW"/>
</dbReference>
<keyword evidence="5" id="KW-0133">Cell shape</keyword>
<gene>
    <name evidence="17" type="ORF">HYS17_11365</name>
</gene>
<evidence type="ECO:0000256" key="5">
    <source>
        <dbReference type="ARBA" id="ARBA00022960"/>
    </source>
</evidence>
<feature type="transmembrane region" description="Helical" evidence="16">
    <location>
        <begin position="345"/>
        <end position="366"/>
    </location>
</feature>
<sequence>MANGMFSRTDRSILGRWWWTVDRPMLAALLALMILGVMLVTTASPPVALRLNLSEFHFVIRHVFFLTPALFLLLGLSLCSPRAIWRIATIILGCSILGLILVLFVGNEVKGAQRWISLFGFSIQPSEFMKPSFAVLSAWFLSRWREQPGFPGQWIATGLFLIVVSLLVLQPDIGMTVVTAAIFGAQVCLAGFPLWIICALGIGGIAALFGAYFMLPHFQSRMDRFLDPASGDNYQVSKSLEAFREGGLMGVGPGQGEVKLSIPDAHADFIYAVAAEEMGMWFALVILGIYAFIIMRGLKRLSDSDNLFSILATGGILTMFGLQSVVHMGSSVNALPAKGMTLPFISYGGSSLWAIALAMGMVLALTRRQPRTSVAKGGSIARGFFARSDAQQGA</sequence>
<organism evidence="17 18">
    <name type="scientific">Micavibrio aeruginosavorus</name>
    <dbReference type="NCBI Taxonomy" id="349221"/>
    <lineage>
        <taxon>Bacteria</taxon>
        <taxon>Pseudomonadati</taxon>
        <taxon>Bdellovibrionota</taxon>
        <taxon>Bdellovibrionia</taxon>
        <taxon>Bdellovibrionales</taxon>
        <taxon>Pseudobdellovibrionaceae</taxon>
        <taxon>Micavibrio</taxon>
    </lineage>
</organism>
<dbReference type="GO" id="GO:0032153">
    <property type="term" value="C:cell division site"/>
    <property type="evidence" value="ECO:0007669"/>
    <property type="project" value="TreeGrafter"/>
</dbReference>
<evidence type="ECO:0000256" key="16">
    <source>
        <dbReference type="SAM" id="Phobius"/>
    </source>
</evidence>
<comment type="similarity">
    <text evidence="11">Belongs to the SEDS family. FtsW subfamily.</text>
</comment>
<keyword evidence="8 16" id="KW-0472">Membrane</keyword>
<dbReference type="GO" id="GO:0009252">
    <property type="term" value="P:peptidoglycan biosynthetic process"/>
    <property type="evidence" value="ECO:0007669"/>
    <property type="project" value="UniProtKB-KW"/>
</dbReference>
<dbReference type="GO" id="GO:0051301">
    <property type="term" value="P:cell division"/>
    <property type="evidence" value="ECO:0007669"/>
    <property type="project" value="UniProtKB-KW"/>
</dbReference>
<dbReference type="InterPro" id="IPR001182">
    <property type="entry name" value="FtsW/RodA"/>
</dbReference>
<keyword evidence="4 16" id="KW-0812">Transmembrane</keyword>
<evidence type="ECO:0000256" key="1">
    <source>
        <dbReference type="ARBA" id="ARBA00004141"/>
    </source>
</evidence>
<dbReference type="GO" id="GO:0008955">
    <property type="term" value="F:peptidoglycan glycosyltransferase activity"/>
    <property type="evidence" value="ECO:0007669"/>
    <property type="project" value="UniProtKB-EC"/>
</dbReference>
<evidence type="ECO:0000256" key="13">
    <source>
        <dbReference type="ARBA" id="ARBA00041418"/>
    </source>
</evidence>
<protein>
    <recommendedName>
        <fullName evidence="12">Probable peptidoglycan glycosyltransferase FtsW</fullName>
        <ecNumber evidence="14">2.4.99.28</ecNumber>
    </recommendedName>
    <alternativeName>
        <fullName evidence="13">Cell division protein FtsW</fullName>
    </alternativeName>
    <alternativeName>
        <fullName evidence="10">Cell wall polymerase</fullName>
    </alternativeName>
    <alternativeName>
        <fullName evidence="9">Peptidoglycan polymerase</fullName>
    </alternativeName>
</protein>
<dbReference type="EC" id="2.4.99.28" evidence="14"/>
<keyword evidence="2" id="KW-0328">Glycosyltransferase</keyword>
<evidence type="ECO:0000256" key="6">
    <source>
        <dbReference type="ARBA" id="ARBA00022984"/>
    </source>
</evidence>
<evidence type="ECO:0000256" key="3">
    <source>
        <dbReference type="ARBA" id="ARBA00022679"/>
    </source>
</evidence>
<dbReference type="Proteomes" id="UP000595362">
    <property type="component" value="Chromosome"/>
</dbReference>
<keyword evidence="3" id="KW-0808">Transferase</keyword>
<keyword evidence="6" id="KW-0573">Peptidoglycan synthesis</keyword>
<evidence type="ECO:0000313" key="17">
    <source>
        <dbReference type="EMBL" id="QQG36074.1"/>
    </source>
</evidence>
<dbReference type="PANTHER" id="PTHR30474:SF2">
    <property type="entry name" value="PEPTIDOGLYCAN GLYCOSYLTRANSFERASE FTSW-RELATED"/>
    <property type="match status" value="1"/>
</dbReference>
<feature type="transmembrane region" description="Helical" evidence="16">
    <location>
        <begin position="278"/>
        <end position="295"/>
    </location>
</feature>
<keyword evidence="17" id="KW-0132">Cell division</keyword>
<comment type="catalytic activity">
    <reaction evidence="15">
        <text>[GlcNAc-(1-&gt;4)-Mur2Ac(oyl-L-Ala-gamma-D-Glu-L-Lys-D-Ala-D-Ala)](n)-di-trans,octa-cis-undecaprenyl diphosphate + beta-D-GlcNAc-(1-&gt;4)-Mur2Ac(oyl-L-Ala-gamma-D-Glu-L-Lys-D-Ala-D-Ala)-di-trans,octa-cis-undecaprenyl diphosphate = [GlcNAc-(1-&gt;4)-Mur2Ac(oyl-L-Ala-gamma-D-Glu-L-Lys-D-Ala-D-Ala)](n+1)-di-trans,octa-cis-undecaprenyl diphosphate + di-trans,octa-cis-undecaprenyl diphosphate + H(+)</text>
        <dbReference type="Rhea" id="RHEA:23708"/>
        <dbReference type="Rhea" id="RHEA-COMP:9602"/>
        <dbReference type="Rhea" id="RHEA-COMP:9603"/>
        <dbReference type="ChEBI" id="CHEBI:15378"/>
        <dbReference type="ChEBI" id="CHEBI:58405"/>
        <dbReference type="ChEBI" id="CHEBI:60033"/>
        <dbReference type="ChEBI" id="CHEBI:78435"/>
        <dbReference type="EC" id="2.4.99.28"/>
    </reaction>
</comment>
<evidence type="ECO:0000256" key="8">
    <source>
        <dbReference type="ARBA" id="ARBA00023136"/>
    </source>
</evidence>
<reference evidence="17 18" key="1">
    <citation type="submission" date="2020-07" db="EMBL/GenBank/DDBJ databases">
        <title>Huge and variable diversity of episymbiotic CPR bacteria and DPANN archaea in groundwater ecosystems.</title>
        <authorList>
            <person name="He C.Y."/>
            <person name="Keren R."/>
            <person name="Whittaker M."/>
            <person name="Farag I.F."/>
            <person name="Doudna J."/>
            <person name="Cate J.H.D."/>
            <person name="Banfield J.F."/>
        </authorList>
    </citation>
    <scope>NUCLEOTIDE SEQUENCE [LARGE SCALE GENOMIC DNA]</scope>
    <source>
        <strain evidence="17">NC_groundwater_70_Ag_B-0.1um_54_66</strain>
    </source>
</reference>
<dbReference type="PANTHER" id="PTHR30474">
    <property type="entry name" value="CELL CYCLE PROTEIN"/>
    <property type="match status" value="1"/>
</dbReference>
<dbReference type="GO" id="GO:0005886">
    <property type="term" value="C:plasma membrane"/>
    <property type="evidence" value="ECO:0007669"/>
    <property type="project" value="TreeGrafter"/>
</dbReference>
<evidence type="ECO:0000256" key="12">
    <source>
        <dbReference type="ARBA" id="ARBA00041185"/>
    </source>
</evidence>
<dbReference type="EMBL" id="CP066681">
    <property type="protein sequence ID" value="QQG36074.1"/>
    <property type="molecule type" value="Genomic_DNA"/>
</dbReference>
<feature type="transmembrane region" description="Helical" evidence="16">
    <location>
        <begin position="307"/>
        <end position="325"/>
    </location>
</feature>
<feature type="transmembrane region" description="Helical" evidence="16">
    <location>
        <begin position="150"/>
        <end position="169"/>
    </location>
</feature>
<evidence type="ECO:0000256" key="2">
    <source>
        <dbReference type="ARBA" id="ARBA00022676"/>
    </source>
</evidence>
<evidence type="ECO:0000256" key="4">
    <source>
        <dbReference type="ARBA" id="ARBA00022692"/>
    </source>
</evidence>
<keyword evidence="7 16" id="KW-1133">Transmembrane helix</keyword>
<dbReference type="AlphaFoldDB" id="A0A7T5R225"/>
<dbReference type="GO" id="GO:0015648">
    <property type="term" value="F:lipid-linked peptidoglycan transporter activity"/>
    <property type="evidence" value="ECO:0007669"/>
    <property type="project" value="TreeGrafter"/>
</dbReference>
<proteinExistence type="inferred from homology"/>
<evidence type="ECO:0000256" key="11">
    <source>
        <dbReference type="ARBA" id="ARBA00038053"/>
    </source>
</evidence>
<dbReference type="Pfam" id="PF01098">
    <property type="entry name" value="FTSW_RODA_SPOVE"/>
    <property type="match status" value="1"/>
</dbReference>
<evidence type="ECO:0000256" key="14">
    <source>
        <dbReference type="ARBA" id="ARBA00044770"/>
    </source>
</evidence>
<accession>A0A7T5R225</accession>
<evidence type="ECO:0000256" key="9">
    <source>
        <dbReference type="ARBA" id="ARBA00032370"/>
    </source>
</evidence>
<evidence type="ECO:0000256" key="10">
    <source>
        <dbReference type="ARBA" id="ARBA00033270"/>
    </source>
</evidence>
<feature type="transmembrane region" description="Helical" evidence="16">
    <location>
        <begin position="181"/>
        <end position="214"/>
    </location>
</feature>
<evidence type="ECO:0000313" key="18">
    <source>
        <dbReference type="Proteomes" id="UP000595362"/>
    </source>
</evidence>
<comment type="subcellular location">
    <subcellularLocation>
        <location evidence="1">Membrane</location>
        <topology evidence="1">Multi-pass membrane protein</topology>
    </subcellularLocation>
</comment>
<keyword evidence="17" id="KW-0131">Cell cycle</keyword>